<dbReference type="Proteomes" id="UP000576082">
    <property type="component" value="Unassembled WGS sequence"/>
</dbReference>
<sequence length="168" mass="19856">MQATQHIVEMENKLLDLYEKQNNHLLINRVLLAMMVLSPLYEIYLHYTYKNFPLLGVYLLMIFVYLMGAYFFDQYLVKTLAGVVCSILLLEVVAVMMLQEPPSLLCIQFKFFVLFGLLKVYFNARKIAAVKKDVQFSKAEIRLIREQMDNNYKKRLRGLSVYVNPQYY</sequence>
<evidence type="ECO:0000313" key="3">
    <source>
        <dbReference type="Proteomes" id="UP000576082"/>
    </source>
</evidence>
<organism evidence="2 3">
    <name type="scientific">Flammeovirga aprica JL-4</name>
    <dbReference type="NCBI Taxonomy" id="694437"/>
    <lineage>
        <taxon>Bacteria</taxon>
        <taxon>Pseudomonadati</taxon>
        <taxon>Bacteroidota</taxon>
        <taxon>Cytophagia</taxon>
        <taxon>Cytophagales</taxon>
        <taxon>Flammeovirgaceae</taxon>
        <taxon>Flammeovirga</taxon>
    </lineage>
</organism>
<keyword evidence="1" id="KW-0472">Membrane</keyword>
<proteinExistence type="predicted"/>
<feature type="transmembrane region" description="Helical" evidence="1">
    <location>
        <begin position="79"/>
        <end position="98"/>
    </location>
</feature>
<keyword evidence="1" id="KW-0812">Transmembrane</keyword>
<keyword evidence="1" id="KW-1133">Transmembrane helix</keyword>
<reference evidence="2 3" key="1">
    <citation type="submission" date="2020-04" db="EMBL/GenBank/DDBJ databases">
        <title>Flammeovirga sp. SR4, a novel species isolated from seawater.</title>
        <authorList>
            <person name="Wang X."/>
        </authorList>
    </citation>
    <scope>NUCLEOTIDE SEQUENCE [LARGE SCALE GENOMIC DNA]</scope>
    <source>
        <strain evidence="2 3">ATCC 23126</strain>
    </source>
</reference>
<keyword evidence="3" id="KW-1185">Reference proteome</keyword>
<accession>A0A7X9RWL4</accession>
<evidence type="ECO:0000256" key="1">
    <source>
        <dbReference type="SAM" id="Phobius"/>
    </source>
</evidence>
<protein>
    <submittedName>
        <fullName evidence="2">Uncharacterized protein</fullName>
    </submittedName>
</protein>
<comment type="caution">
    <text evidence="2">The sequence shown here is derived from an EMBL/GenBank/DDBJ whole genome shotgun (WGS) entry which is preliminary data.</text>
</comment>
<dbReference type="RefSeq" id="WP_169658289.1">
    <property type="nucleotide sequence ID" value="NZ_JABANE010000053.1"/>
</dbReference>
<name>A0A7X9RWL4_9BACT</name>
<feature type="transmembrane region" description="Helical" evidence="1">
    <location>
        <begin position="55"/>
        <end position="72"/>
    </location>
</feature>
<gene>
    <name evidence="2" type="ORF">HHU12_18850</name>
</gene>
<dbReference type="EMBL" id="JABANE010000053">
    <property type="protein sequence ID" value="NME70040.1"/>
    <property type="molecule type" value="Genomic_DNA"/>
</dbReference>
<evidence type="ECO:0000313" key="2">
    <source>
        <dbReference type="EMBL" id="NME70040.1"/>
    </source>
</evidence>
<dbReference type="AlphaFoldDB" id="A0A7X9RWL4"/>
<feature type="transmembrane region" description="Helical" evidence="1">
    <location>
        <begin position="104"/>
        <end position="122"/>
    </location>
</feature>
<feature type="transmembrane region" description="Helical" evidence="1">
    <location>
        <begin position="30"/>
        <end position="49"/>
    </location>
</feature>